<keyword evidence="3" id="KW-1185">Reference proteome</keyword>
<accession>A0A0F4YE39</accession>
<proteinExistence type="predicted"/>
<feature type="compositionally biased region" description="Basic and acidic residues" evidence="1">
    <location>
        <begin position="125"/>
        <end position="140"/>
    </location>
</feature>
<protein>
    <submittedName>
        <fullName evidence="2">Uncharacterized protein</fullName>
    </submittedName>
</protein>
<dbReference type="GeneID" id="25321862"/>
<comment type="caution">
    <text evidence="2">The sequence shown here is derived from an EMBL/GenBank/DDBJ whole genome shotgun (WGS) entry which is preliminary data.</text>
</comment>
<dbReference type="RefSeq" id="XP_013323066.1">
    <property type="nucleotide sequence ID" value="XM_013467612.1"/>
</dbReference>
<sequence>MASDDSRSLTYDDTVWIMQRVLDRRCQFANHAYPKEHFWQKCAYRVKNQLGRRIEDPKKLVERWETQRRKEIMEERKDPSRARRRTNKKDVFRCLMDEWLEFRDQLDTEGSSRDFPVDLDANTDSGERRSPSPRREERPRTSCGCQKRKAREEDDVPYMSEQRAATAVPEQWRSSRRERMVERVVERVERDDDMSDFGSESESRSLSASESPDWVEDVEARIDSFQKDVSRMLDQWSRDYFRLAENWAKLSKCTSFSSSFGSNIRSITKCPFCLAYHRESRLPYLDSQKPSVTPARAGQIGRGLCTQPGRNLPDLSNFAFHIDGFVLGK</sequence>
<feature type="region of interest" description="Disordered" evidence="1">
    <location>
        <begin position="191"/>
        <end position="211"/>
    </location>
</feature>
<evidence type="ECO:0000313" key="3">
    <source>
        <dbReference type="Proteomes" id="UP000053958"/>
    </source>
</evidence>
<dbReference type="EMBL" id="LASV01000767">
    <property type="protein sequence ID" value="KKA16454.1"/>
    <property type="molecule type" value="Genomic_DNA"/>
</dbReference>
<dbReference type="AlphaFoldDB" id="A0A0F4YE39"/>
<name>A0A0F4YE39_RASE3</name>
<evidence type="ECO:0000256" key="1">
    <source>
        <dbReference type="SAM" id="MobiDB-lite"/>
    </source>
</evidence>
<feature type="region of interest" description="Disordered" evidence="1">
    <location>
        <begin position="111"/>
        <end position="170"/>
    </location>
</feature>
<reference evidence="2 3" key="1">
    <citation type="submission" date="2015-04" db="EMBL/GenBank/DDBJ databases">
        <authorList>
            <person name="Heijne W.H."/>
            <person name="Fedorova N.D."/>
            <person name="Nierman W.C."/>
            <person name="Vollebregt A.W."/>
            <person name="Zhao Z."/>
            <person name="Wu L."/>
            <person name="Kumar M."/>
            <person name="Stam H."/>
            <person name="van den Berg M.A."/>
            <person name="Pel H.J."/>
        </authorList>
    </citation>
    <scope>NUCLEOTIDE SEQUENCE [LARGE SCALE GENOMIC DNA]</scope>
    <source>
        <strain evidence="2 3">CBS 393.64</strain>
    </source>
</reference>
<dbReference type="Proteomes" id="UP000053958">
    <property type="component" value="Unassembled WGS sequence"/>
</dbReference>
<gene>
    <name evidence="2" type="ORF">T310_9950</name>
</gene>
<organism evidence="2 3">
    <name type="scientific">Rasamsonia emersonii (strain ATCC 16479 / CBS 393.64 / IMI 116815)</name>
    <dbReference type="NCBI Taxonomy" id="1408163"/>
    <lineage>
        <taxon>Eukaryota</taxon>
        <taxon>Fungi</taxon>
        <taxon>Dikarya</taxon>
        <taxon>Ascomycota</taxon>
        <taxon>Pezizomycotina</taxon>
        <taxon>Eurotiomycetes</taxon>
        <taxon>Eurotiomycetidae</taxon>
        <taxon>Eurotiales</taxon>
        <taxon>Trichocomaceae</taxon>
        <taxon>Rasamsonia</taxon>
    </lineage>
</organism>
<evidence type="ECO:0000313" key="2">
    <source>
        <dbReference type="EMBL" id="KKA16454.1"/>
    </source>
</evidence>